<reference evidence="1 2" key="1">
    <citation type="journal article" date="2019" name="Nat. Ecol. Evol.">
        <title>Megaphylogeny resolves global patterns of mushroom evolution.</title>
        <authorList>
            <person name="Varga T."/>
            <person name="Krizsan K."/>
            <person name="Foldi C."/>
            <person name="Dima B."/>
            <person name="Sanchez-Garcia M."/>
            <person name="Sanchez-Ramirez S."/>
            <person name="Szollosi G.J."/>
            <person name="Szarkandi J.G."/>
            <person name="Papp V."/>
            <person name="Albert L."/>
            <person name="Andreopoulos W."/>
            <person name="Angelini C."/>
            <person name="Antonin V."/>
            <person name="Barry K.W."/>
            <person name="Bougher N.L."/>
            <person name="Buchanan P."/>
            <person name="Buyck B."/>
            <person name="Bense V."/>
            <person name="Catcheside P."/>
            <person name="Chovatia M."/>
            <person name="Cooper J."/>
            <person name="Damon W."/>
            <person name="Desjardin D."/>
            <person name="Finy P."/>
            <person name="Geml J."/>
            <person name="Haridas S."/>
            <person name="Hughes K."/>
            <person name="Justo A."/>
            <person name="Karasinski D."/>
            <person name="Kautmanova I."/>
            <person name="Kiss B."/>
            <person name="Kocsube S."/>
            <person name="Kotiranta H."/>
            <person name="LaButti K.M."/>
            <person name="Lechner B.E."/>
            <person name="Liimatainen K."/>
            <person name="Lipzen A."/>
            <person name="Lukacs Z."/>
            <person name="Mihaltcheva S."/>
            <person name="Morgado L.N."/>
            <person name="Niskanen T."/>
            <person name="Noordeloos M.E."/>
            <person name="Ohm R.A."/>
            <person name="Ortiz-Santana B."/>
            <person name="Ovrebo C."/>
            <person name="Racz N."/>
            <person name="Riley R."/>
            <person name="Savchenko A."/>
            <person name="Shiryaev A."/>
            <person name="Soop K."/>
            <person name="Spirin V."/>
            <person name="Szebenyi C."/>
            <person name="Tomsovsky M."/>
            <person name="Tulloss R.E."/>
            <person name="Uehling J."/>
            <person name="Grigoriev I.V."/>
            <person name="Vagvolgyi C."/>
            <person name="Papp T."/>
            <person name="Martin F.M."/>
            <person name="Miettinen O."/>
            <person name="Hibbett D.S."/>
            <person name="Nagy L.G."/>
        </authorList>
    </citation>
    <scope>NUCLEOTIDE SEQUENCE [LARGE SCALE GENOMIC DNA]</scope>
    <source>
        <strain evidence="1 2">NL-1719</strain>
    </source>
</reference>
<sequence length="720" mass="76880">MIPPHEAGELADTLNHIIPGADTSLPPVQPHEGQAHGSGNGGGDRRTVSTSVEDASSTAPNGANRADSGCGVSHALNFFTLPKVFATILMNRLSDFNILPPVTGIKRRRNSSETPAAENACERPTKLVRLEQIVIHSRRRTPSAHAFQSDSKRFSGIPYTSHAARGNITRSLPQLPEKLGIFHYGSSPEPTFSLCTYPGDKPQVAGSSPSGLAPFQYEYRPSFPVTSIQSTDRCDDPATWRFYDSTGRLNPWQVPQNNTFEGTLIGLTRATEHTYETQLMQGDRQVMMPAFLGDAQNERDEGMMIDDEERTVENLVTNHFGHIENDSSASQLHAPFSKQHSTVSTPAEVFLHHSFTAAAPSTSTEEEGTPFPGFLTYPPIDRTPLESAHVPDHATSQAPTDCSSAQEPHEIEAHNEKGATIATAIPPPSNFIPVAPPQLSIDTTNTTSAPVPSPITLSSPSELGFETDTAVASTPSPQSSPCPSPHRTRTRTGTLKAKATAKATLLSPPPSPAKKARKPRAKTKTAKSKAKFPEVVIESDNETVVGNATTPPSQLRPMRLPLVNPPTNNAPTAHVVPPVPYASAAGLYPQTAGINPLSTIGNPQQIPYQLQALQGFQGVPVLSVFTMQTISIPTAQAPPAFPAPAAVAPPPAAVAQRPATTNLAELRAMVNANPISTYHYTRPLQQGSGPGGTMTPEELRAAIATLPSTTRPAKRRRTSA</sequence>
<gene>
    <name evidence="1" type="ORF">BDN72DRAFT_538398</name>
</gene>
<evidence type="ECO:0000313" key="1">
    <source>
        <dbReference type="EMBL" id="TFK70421.1"/>
    </source>
</evidence>
<evidence type="ECO:0000313" key="2">
    <source>
        <dbReference type="Proteomes" id="UP000308600"/>
    </source>
</evidence>
<dbReference type="Proteomes" id="UP000308600">
    <property type="component" value="Unassembled WGS sequence"/>
</dbReference>
<accession>A0ACD3AXT8</accession>
<keyword evidence="2" id="KW-1185">Reference proteome</keyword>
<organism evidence="1 2">
    <name type="scientific">Pluteus cervinus</name>
    <dbReference type="NCBI Taxonomy" id="181527"/>
    <lineage>
        <taxon>Eukaryota</taxon>
        <taxon>Fungi</taxon>
        <taxon>Dikarya</taxon>
        <taxon>Basidiomycota</taxon>
        <taxon>Agaricomycotina</taxon>
        <taxon>Agaricomycetes</taxon>
        <taxon>Agaricomycetidae</taxon>
        <taxon>Agaricales</taxon>
        <taxon>Pluteineae</taxon>
        <taxon>Pluteaceae</taxon>
        <taxon>Pluteus</taxon>
    </lineage>
</organism>
<proteinExistence type="predicted"/>
<protein>
    <submittedName>
        <fullName evidence="1">Uncharacterized protein</fullName>
    </submittedName>
</protein>
<name>A0ACD3AXT8_9AGAR</name>
<dbReference type="EMBL" id="ML208313">
    <property type="protein sequence ID" value="TFK70421.1"/>
    <property type="molecule type" value="Genomic_DNA"/>
</dbReference>